<dbReference type="AlphaFoldDB" id="A0A5P8P0B4"/>
<name>A0A5P8P0B4_9BACT</name>
<dbReference type="NCBIfam" id="TIGR01484">
    <property type="entry name" value="HAD-SF-IIB"/>
    <property type="match status" value="1"/>
</dbReference>
<protein>
    <submittedName>
        <fullName evidence="1">HAD-IIB family hydrolase</fullName>
    </submittedName>
</protein>
<dbReference type="InterPro" id="IPR036412">
    <property type="entry name" value="HAD-like_sf"/>
</dbReference>
<dbReference type="GO" id="GO:0005829">
    <property type="term" value="C:cytosol"/>
    <property type="evidence" value="ECO:0007669"/>
    <property type="project" value="TreeGrafter"/>
</dbReference>
<organism evidence="1 2">
    <name type="scientific">Sulfurimonas lithotrophica</name>
    <dbReference type="NCBI Taxonomy" id="2590022"/>
    <lineage>
        <taxon>Bacteria</taxon>
        <taxon>Pseudomonadati</taxon>
        <taxon>Campylobacterota</taxon>
        <taxon>Epsilonproteobacteria</taxon>
        <taxon>Campylobacterales</taxon>
        <taxon>Sulfurimonadaceae</taxon>
        <taxon>Sulfurimonas</taxon>
    </lineage>
</organism>
<reference evidence="1 2" key="1">
    <citation type="submission" date="2019-09" db="EMBL/GenBank/DDBJ databases">
        <title>Sulfurimonas gotlandica sp. nov., a chemoautotrophic and psychrotolerant epsilonproteobacterium isolated from a pelagic redoxcline, and an emended description of the genus Sulfurimonas.</title>
        <authorList>
            <person name="Wang S."/>
            <person name="Jiang L."/>
            <person name="Shao S."/>
        </authorList>
    </citation>
    <scope>NUCLEOTIDE SEQUENCE [LARGE SCALE GENOMIC DNA]</scope>
    <source>
        <strain evidence="1 2">GYSZ_1</strain>
    </source>
</reference>
<dbReference type="KEGG" id="sulg:FJR48_05210"/>
<accession>A0A5P8P0B4</accession>
<dbReference type="SUPFAM" id="SSF56784">
    <property type="entry name" value="HAD-like"/>
    <property type="match status" value="1"/>
</dbReference>
<proteinExistence type="predicted"/>
<sequence length="274" mass="31288">MGKVFITDLDHTFLRSDLSVSEFTKDTWNSLSLKSTLSVATARTFKKTEQFLDGLNINAPMILLDGSLIVSEDKKIIDMKIIEKDMADAIIELGSKHNLFPFVLALKDKNLNEAFLYPKERNDYQHRLLDRYIGDDNLEEKSNIRAMKDNFKLVYMGDEDELLILKNELYKTFGNSLKYILAPEAYMDCYFLTLLHADADKAHGLKKVNEYLNIDFKHYTVFGDNLNDIGMFELAGTSVAVANAHKDVKKIATYISKHSNDEDAVAKYLRGFIS</sequence>
<dbReference type="RefSeq" id="WP_152307098.1">
    <property type="nucleotide sequence ID" value="NZ_CP043617.1"/>
</dbReference>
<dbReference type="Gene3D" id="3.30.1240.10">
    <property type="match status" value="1"/>
</dbReference>
<dbReference type="PANTHER" id="PTHR10000:SF8">
    <property type="entry name" value="HAD SUPERFAMILY HYDROLASE-LIKE, TYPE 3"/>
    <property type="match status" value="1"/>
</dbReference>
<dbReference type="PANTHER" id="PTHR10000">
    <property type="entry name" value="PHOSPHOSERINE PHOSPHATASE"/>
    <property type="match status" value="1"/>
</dbReference>
<dbReference type="Proteomes" id="UP000326944">
    <property type="component" value="Chromosome"/>
</dbReference>
<keyword evidence="1" id="KW-0378">Hydrolase</keyword>
<evidence type="ECO:0000313" key="1">
    <source>
        <dbReference type="EMBL" id="QFR49155.1"/>
    </source>
</evidence>
<evidence type="ECO:0000313" key="2">
    <source>
        <dbReference type="Proteomes" id="UP000326944"/>
    </source>
</evidence>
<gene>
    <name evidence="1" type="ORF">FJR48_05210</name>
</gene>
<dbReference type="GO" id="GO:0000287">
    <property type="term" value="F:magnesium ion binding"/>
    <property type="evidence" value="ECO:0007669"/>
    <property type="project" value="TreeGrafter"/>
</dbReference>
<dbReference type="InterPro" id="IPR006379">
    <property type="entry name" value="HAD-SF_hydro_IIB"/>
</dbReference>
<dbReference type="OrthoDB" id="7847955at2"/>
<dbReference type="GO" id="GO:0016791">
    <property type="term" value="F:phosphatase activity"/>
    <property type="evidence" value="ECO:0007669"/>
    <property type="project" value="TreeGrafter"/>
</dbReference>
<dbReference type="EMBL" id="CP043617">
    <property type="protein sequence ID" value="QFR49155.1"/>
    <property type="molecule type" value="Genomic_DNA"/>
</dbReference>
<dbReference type="InterPro" id="IPR023214">
    <property type="entry name" value="HAD_sf"/>
</dbReference>
<dbReference type="Pfam" id="PF08282">
    <property type="entry name" value="Hydrolase_3"/>
    <property type="match status" value="1"/>
</dbReference>
<keyword evidence="2" id="KW-1185">Reference proteome</keyword>
<dbReference type="Gene3D" id="3.40.50.1000">
    <property type="entry name" value="HAD superfamily/HAD-like"/>
    <property type="match status" value="1"/>
</dbReference>